<dbReference type="AlphaFoldDB" id="A0A8K1C2Y9"/>
<evidence type="ECO:0000313" key="3">
    <source>
        <dbReference type="Proteomes" id="UP000794436"/>
    </source>
</evidence>
<feature type="region of interest" description="Disordered" evidence="1">
    <location>
        <begin position="115"/>
        <end position="134"/>
    </location>
</feature>
<dbReference type="EMBL" id="SPLM01000147">
    <property type="protein sequence ID" value="TMW55492.1"/>
    <property type="molecule type" value="Genomic_DNA"/>
</dbReference>
<dbReference type="OrthoDB" id="90846at2759"/>
<evidence type="ECO:0000313" key="2">
    <source>
        <dbReference type="EMBL" id="TMW55492.1"/>
    </source>
</evidence>
<sequence>MLPMMIPLRIRNQNNQDTLYAQQRYSPCRYTTLSPRGDAAEDDDGGRGPGSLALDELNTMAGNTERKRCSLYSSDRDVTPTVLPAVDTIYHSEKLHALTNLVEKQGNMAITLQSPTPRFETPSSPSPHPGAYSPERFVGAFPILLDKVTPQSESLL</sequence>
<comment type="caution">
    <text evidence="2">The sequence shown here is derived from an EMBL/GenBank/DDBJ whole genome shotgun (WGS) entry which is preliminary data.</text>
</comment>
<feature type="region of interest" description="Disordered" evidence="1">
    <location>
        <begin position="31"/>
        <end position="56"/>
    </location>
</feature>
<name>A0A8K1C2Y9_PYTOL</name>
<protein>
    <submittedName>
        <fullName evidence="2">Uncharacterized protein</fullName>
    </submittedName>
</protein>
<dbReference type="Proteomes" id="UP000794436">
    <property type="component" value="Unassembled WGS sequence"/>
</dbReference>
<gene>
    <name evidence="2" type="ORF">Poli38472_010374</name>
</gene>
<organism evidence="2 3">
    <name type="scientific">Pythium oligandrum</name>
    <name type="common">Mycoparasitic fungus</name>
    <dbReference type="NCBI Taxonomy" id="41045"/>
    <lineage>
        <taxon>Eukaryota</taxon>
        <taxon>Sar</taxon>
        <taxon>Stramenopiles</taxon>
        <taxon>Oomycota</taxon>
        <taxon>Peronosporomycetes</taxon>
        <taxon>Pythiales</taxon>
        <taxon>Pythiaceae</taxon>
        <taxon>Pythium</taxon>
    </lineage>
</organism>
<keyword evidence="3" id="KW-1185">Reference proteome</keyword>
<proteinExistence type="predicted"/>
<reference evidence="2" key="1">
    <citation type="submission" date="2019-03" db="EMBL/GenBank/DDBJ databases">
        <title>Long read genome sequence of the mycoparasitic Pythium oligandrum ATCC 38472 isolated from sugarbeet rhizosphere.</title>
        <authorList>
            <person name="Gaulin E."/>
        </authorList>
    </citation>
    <scope>NUCLEOTIDE SEQUENCE</scope>
    <source>
        <strain evidence="2">ATCC 38472_TT</strain>
    </source>
</reference>
<evidence type="ECO:0000256" key="1">
    <source>
        <dbReference type="SAM" id="MobiDB-lite"/>
    </source>
</evidence>
<accession>A0A8K1C2Y9</accession>